<feature type="domain" description="DUF397" evidence="1">
    <location>
        <begin position="11"/>
        <end position="64"/>
    </location>
</feature>
<gene>
    <name evidence="2" type="ORF">AQJ91_08230</name>
</gene>
<protein>
    <recommendedName>
        <fullName evidence="1">DUF397 domain-containing protein</fullName>
    </recommendedName>
</protein>
<dbReference type="InterPro" id="IPR007278">
    <property type="entry name" value="DUF397"/>
</dbReference>
<dbReference type="OrthoDB" id="4570646at2"/>
<evidence type="ECO:0000313" key="3">
    <source>
        <dbReference type="Proteomes" id="UP000053260"/>
    </source>
</evidence>
<sequence length="67" mass="7174">MASNRTDLSTAVWRKSSYSNGDGGDCVEVAHNLPGTVPVRDSKNPQGPVLAFPHDSWALFLGSLQMS</sequence>
<comment type="caution">
    <text evidence="2">The sequence shown here is derived from an EMBL/GenBank/DDBJ whole genome shotgun (WGS) entry which is preliminary data.</text>
</comment>
<reference evidence="2 3" key="1">
    <citation type="submission" date="2015-10" db="EMBL/GenBank/DDBJ databases">
        <title>Draft genome sequence of Streptomyces sp. RV15, isolated from a marine sponge.</title>
        <authorList>
            <person name="Ruckert C."/>
            <person name="Abdelmohsen U.R."/>
            <person name="Winkler A."/>
            <person name="Hentschel U."/>
            <person name="Kalinowski J."/>
            <person name="Kampfer P."/>
            <person name="Glaeser S."/>
        </authorList>
    </citation>
    <scope>NUCLEOTIDE SEQUENCE [LARGE SCALE GENOMIC DNA]</scope>
    <source>
        <strain evidence="2 3">RV15</strain>
    </source>
</reference>
<dbReference type="Proteomes" id="UP000053260">
    <property type="component" value="Unassembled WGS sequence"/>
</dbReference>
<dbReference type="AlphaFoldDB" id="A0A117S1N9"/>
<accession>A0A117S1N9</accession>
<keyword evidence="3" id="KW-1185">Reference proteome</keyword>
<dbReference type="RefSeq" id="WP_067017938.1">
    <property type="nucleotide sequence ID" value="NZ_KQ949077.1"/>
</dbReference>
<dbReference type="EMBL" id="LMXB01000023">
    <property type="protein sequence ID" value="KUO21572.1"/>
    <property type="molecule type" value="Genomic_DNA"/>
</dbReference>
<dbReference type="STRING" id="909626.AQJ91_08230"/>
<name>A0A117S1N9_9ACTN</name>
<proteinExistence type="predicted"/>
<organism evidence="2 3">
    <name type="scientific">Streptomyces dysideae</name>
    <dbReference type="NCBI Taxonomy" id="909626"/>
    <lineage>
        <taxon>Bacteria</taxon>
        <taxon>Bacillati</taxon>
        <taxon>Actinomycetota</taxon>
        <taxon>Actinomycetes</taxon>
        <taxon>Kitasatosporales</taxon>
        <taxon>Streptomycetaceae</taxon>
        <taxon>Streptomyces</taxon>
    </lineage>
</organism>
<evidence type="ECO:0000259" key="1">
    <source>
        <dbReference type="Pfam" id="PF04149"/>
    </source>
</evidence>
<evidence type="ECO:0000313" key="2">
    <source>
        <dbReference type="EMBL" id="KUO21572.1"/>
    </source>
</evidence>
<dbReference type="Pfam" id="PF04149">
    <property type="entry name" value="DUF397"/>
    <property type="match status" value="1"/>
</dbReference>